<accession>A0A1G9C9Q6</accession>
<organism evidence="8 9">
    <name type="scientific">Maridesulfovibrio ferrireducens</name>
    <dbReference type="NCBI Taxonomy" id="246191"/>
    <lineage>
        <taxon>Bacteria</taxon>
        <taxon>Pseudomonadati</taxon>
        <taxon>Thermodesulfobacteriota</taxon>
        <taxon>Desulfovibrionia</taxon>
        <taxon>Desulfovibrionales</taxon>
        <taxon>Desulfovibrionaceae</taxon>
        <taxon>Maridesulfovibrio</taxon>
    </lineage>
</organism>
<dbReference type="GO" id="GO:0005886">
    <property type="term" value="C:plasma membrane"/>
    <property type="evidence" value="ECO:0007669"/>
    <property type="project" value="UniProtKB-SubCell"/>
</dbReference>
<feature type="transmembrane region" description="Helical" evidence="7">
    <location>
        <begin position="198"/>
        <end position="215"/>
    </location>
</feature>
<feature type="transmembrane region" description="Helical" evidence="7">
    <location>
        <begin position="440"/>
        <end position="462"/>
    </location>
</feature>
<dbReference type="RefSeq" id="WP_092158068.1">
    <property type="nucleotide sequence ID" value="NZ_FNGA01000001.1"/>
</dbReference>
<dbReference type="OrthoDB" id="9762947at2"/>
<evidence type="ECO:0000256" key="1">
    <source>
        <dbReference type="ARBA" id="ARBA00004651"/>
    </source>
</evidence>
<keyword evidence="9" id="KW-1185">Reference proteome</keyword>
<evidence type="ECO:0000256" key="4">
    <source>
        <dbReference type="ARBA" id="ARBA00022692"/>
    </source>
</evidence>
<reference evidence="9" key="1">
    <citation type="submission" date="2016-10" db="EMBL/GenBank/DDBJ databases">
        <authorList>
            <person name="Varghese N."/>
            <person name="Submissions S."/>
        </authorList>
    </citation>
    <scope>NUCLEOTIDE SEQUENCE [LARGE SCALE GENOMIC DNA]</scope>
    <source>
        <strain evidence="9">DSM 16995</strain>
    </source>
</reference>
<feature type="transmembrane region" description="Helical" evidence="7">
    <location>
        <begin position="38"/>
        <end position="60"/>
    </location>
</feature>
<evidence type="ECO:0000256" key="2">
    <source>
        <dbReference type="ARBA" id="ARBA00022448"/>
    </source>
</evidence>
<dbReference type="PANTHER" id="PTHR42770:SF15">
    <property type="entry name" value="GLUTAMATE_GAMMA-AMINOBUTYRATE ANTIPORTER-RELATED"/>
    <property type="match status" value="1"/>
</dbReference>
<dbReference type="EMBL" id="FNGA01000001">
    <property type="protein sequence ID" value="SDK48397.1"/>
    <property type="molecule type" value="Genomic_DNA"/>
</dbReference>
<evidence type="ECO:0000256" key="6">
    <source>
        <dbReference type="ARBA" id="ARBA00023136"/>
    </source>
</evidence>
<keyword evidence="2" id="KW-0813">Transport</keyword>
<feature type="transmembrane region" description="Helical" evidence="7">
    <location>
        <begin position="124"/>
        <end position="144"/>
    </location>
</feature>
<dbReference type="Proteomes" id="UP000199053">
    <property type="component" value="Unassembled WGS sequence"/>
</dbReference>
<evidence type="ECO:0000256" key="7">
    <source>
        <dbReference type="SAM" id="Phobius"/>
    </source>
</evidence>
<feature type="transmembrane region" description="Helical" evidence="7">
    <location>
        <begin position="333"/>
        <end position="355"/>
    </location>
</feature>
<sequence>MAELNNPQKSSKLSVFTLMMINVAAIMSLRALPGLAEYGWSLIFYLTLASLCFFIPSALVSAELASGWQGEGGVYLWVKEAFGPKWGFVAIFMQWVENLPWFPAVLAFGASAIAYTFNPELAENKWFIVGVIQIALWVTTFLNFRDMKLSAFFSSSGAIVGTIIPGILIIVLGIIHVLSGKPSEIVFSMPALVPDIDSLQQLMLLAAMLVSFLGIEMSAVHVNEVKNPAKNYPRAIFAACLIIILLSTFGSLAIALVIPADGVSLSAGVCQAFDKLFKIHNMPSMTPIICFLLAYGALTMVVTWMVGPSKGIREVAKEGYLPKSWQKTNKYGIPTNILIIQTSLSAILSCVILFMPTVSSAFMLMSALAAQLYLIMYLLMFAAAIRLRYTHPEVKRGYTIPGGKIGIWIVSTVAMVTCLFVIVFGFIPPHAVRSQGMWPSLYYVGFLLTGVVVFTLVPLVFYHRAIRKKAMAGEDIQVETIIPVEANS</sequence>
<dbReference type="GO" id="GO:0022857">
    <property type="term" value="F:transmembrane transporter activity"/>
    <property type="evidence" value="ECO:0007669"/>
    <property type="project" value="InterPro"/>
</dbReference>
<feature type="transmembrane region" description="Helical" evidence="7">
    <location>
        <begin position="285"/>
        <end position="307"/>
    </location>
</feature>
<protein>
    <submittedName>
        <fullName evidence="8">Putative glutamate/gamma-aminobutyrate antiporter</fullName>
    </submittedName>
</protein>
<dbReference type="AlphaFoldDB" id="A0A1G9C9Q6"/>
<feature type="transmembrane region" description="Helical" evidence="7">
    <location>
        <begin position="361"/>
        <end position="385"/>
    </location>
</feature>
<dbReference type="Gene3D" id="1.20.1740.10">
    <property type="entry name" value="Amino acid/polyamine transporter I"/>
    <property type="match status" value="1"/>
</dbReference>
<comment type="subcellular location">
    <subcellularLocation>
        <location evidence="1">Cell membrane</location>
        <topology evidence="1">Multi-pass membrane protein</topology>
    </subcellularLocation>
</comment>
<keyword evidence="4 7" id="KW-0812">Transmembrane</keyword>
<feature type="transmembrane region" description="Helical" evidence="7">
    <location>
        <begin position="405"/>
        <end position="428"/>
    </location>
</feature>
<evidence type="ECO:0000256" key="5">
    <source>
        <dbReference type="ARBA" id="ARBA00022989"/>
    </source>
</evidence>
<dbReference type="InterPro" id="IPR050367">
    <property type="entry name" value="APC_superfamily"/>
</dbReference>
<name>A0A1G9C9Q6_9BACT</name>
<dbReference type="PIRSF" id="PIRSF006060">
    <property type="entry name" value="AA_transporter"/>
    <property type="match status" value="1"/>
</dbReference>
<keyword evidence="5 7" id="KW-1133">Transmembrane helix</keyword>
<evidence type="ECO:0000256" key="3">
    <source>
        <dbReference type="ARBA" id="ARBA00022475"/>
    </source>
</evidence>
<keyword evidence="6 7" id="KW-0472">Membrane</keyword>
<dbReference type="STRING" id="246191.SAMN05660337_0597"/>
<dbReference type="PANTHER" id="PTHR42770">
    <property type="entry name" value="AMINO ACID TRANSPORTER-RELATED"/>
    <property type="match status" value="1"/>
</dbReference>
<feature type="transmembrane region" description="Helical" evidence="7">
    <location>
        <begin position="156"/>
        <end position="178"/>
    </location>
</feature>
<feature type="transmembrane region" description="Helical" evidence="7">
    <location>
        <begin position="236"/>
        <end position="258"/>
    </location>
</feature>
<dbReference type="Pfam" id="PF13520">
    <property type="entry name" value="AA_permease_2"/>
    <property type="match status" value="1"/>
</dbReference>
<gene>
    <name evidence="8" type="ORF">SAMN05660337_0597</name>
</gene>
<feature type="transmembrane region" description="Helical" evidence="7">
    <location>
        <begin position="12"/>
        <end position="32"/>
    </location>
</feature>
<evidence type="ECO:0000313" key="8">
    <source>
        <dbReference type="EMBL" id="SDK48397.1"/>
    </source>
</evidence>
<dbReference type="InterPro" id="IPR002293">
    <property type="entry name" value="AA/rel_permease1"/>
</dbReference>
<evidence type="ECO:0000313" key="9">
    <source>
        <dbReference type="Proteomes" id="UP000199053"/>
    </source>
</evidence>
<feature type="transmembrane region" description="Helical" evidence="7">
    <location>
        <begin position="99"/>
        <end position="118"/>
    </location>
</feature>
<keyword evidence="3" id="KW-1003">Cell membrane</keyword>
<proteinExistence type="predicted"/>